<comment type="caution">
    <text evidence="2">The sequence shown here is derived from an EMBL/GenBank/DDBJ whole genome shotgun (WGS) entry which is preliminary data.</text>
</comment>
<proteinExistence type="predicted"/>
<dbReference type="InterPro" id="IPR016980">
    <property type="entry name" value="S-AdoMet-dep_MeTrfase_Alr7345"/>
</dbReference>
<dbReference type="Gene3D" id="3.40.50.150">
    <property type="entry name" value="Vaccinia Virus protein VP39"/>
    <property type="match status" value="1"/>
</dbReference>
<protein>
    <submittedName>
        <fullName evidence="2">Methyltransferase</fullName>
    </submittedName>
</protein>
<organism evidence="2 3">
    <name type="scientific">Telmatospirillum siberiense</name>
    <dbReference type="NCBI Taxonomy" id="382514"/>
    <lineage>
        <taxon>Bacteria</taxon>
        <taxon>Pseudomonadati</taxon>
        <taxon>Pseudomonadota</taxon>
        <taxon>Alphaproteobacteria</taxon>
        <taxon>Rhodospirillales</taxon>
        <taxon>Rhodospirillaceae</taxon>
        <taxon>Telmatospirillum</taxon>
    </lineage>
</organism>
<accession>A0A2N3PMR8</accession>
<dbReference type="RefSeq" id="WP_101253499.1">
    <property type="nucleotide sequence ID" value="NZ_PIUM01000047.1"/>
</dbReference>
<reference evidence="3" key="1">
    <citation type="submission" date="2017-12" db="EMBL/GenBank/DDBJ databases">
        <title>Draft genome sequence of Telmatospirillum siberiense 26-4b1T, an acidotolerant peatland alphaproteobacterium potentially involved in sulfur cycling.</title>
        <authorList>
            <person name="Hausmann B."/>
            <person name="Pjevac P."/>
            <person name="Schreck K."/>
            <person name="Herbold C.W."/>
            <person name="Daims H."/>
            <person name="Wagner M."/>
            <person name="Pester M."/>
            <person name="Loy A."/>
        </authorList>
    </citation>
    <scope>NUCLEOTIDE SEQUENCE [LARGE SCALE GENOMIC DNA]</scope>
    <source>
        <strain evidence="3">26-4b1</strain>
    </source>
</reference>
<dbReference type="OrthoDB" id="9801692at2"/>
<dbReference type="GO" id="GO:0008168">
    <property type="term" value="F:methyltransferase activity"/>
    <property type="evidence" value="ECO:0007669"/>
    <property type="project" value="UniProtKB-KW"/>
</dbReference>
<keyword evidence="1" id="KW-0732">Signal</keyword>
<keyword evidence="2" id="KW-0489">Methyltransferase</keyword>
<evidence type="ECO:0000313" key="3">
    <source>
        <dbReference type="Proteomes" id="UP000233293"/>
    </source>
</evidence>
<dbReference type="PIRSF" id="PIRSF031679">
    <property type="entry name" value="Mtase_Alr7345_prd"/>
    <property type="match status" value="1"/>
</dbReference>
<keyword evidence="3" id="KW-1185">Reference proteome</keyword>
<sequence length="273" mass="30304">MRGFSNKAIIPLLMAASLSFPAAGADETPDVQLKAVIDGPQRGTANRARDVYRHPYETLRFFGIREDQTVVEIEPSGGWWTEILAPYLRDHGTYYAAGPERQTTSAEQQTYRRQFEKKLADAPNLYDKVVVTEFGPHAHDIAPPESADLVLTFRNIHNWLADGSADSAFQSFFRALRHGGILGVEEHRAAGDQPQDPLAKSGYVREDVVIALAEAAGFKLAGRSDINANPKDTKDYPAGVWTLPPALRLKDQDRERYLAIGESDRATLKFIKP</sequence>
<dbReference type="GO" id="GO:0032259">
    <property type="term" value="P:methylation"/>
    <property type="evidence" value="ECO:0007669"/>
    <property type="project" value="UniProtKB-KW"/>
</dbReference>
<evidence type="ECO:0000256" key="1">
    <source>
        <dbReference type="SAM" id="SignalP"/>
    </source>
</evidence>
<feature type="chain" id="PRO_5014930512" evidence="1">
    <location>
        <begin position="26"/>
        <end position="273"/>
    </location>
</feature>
<dbReference type="InterPro" id="IPR029063">
    <property type="entry name" value="SAM-dependent_MTases_sf"/>
</dbReference>
<dbReference type="SUPFAM" id="SSF53335">
    <property type="entry name" value="S-adenosyl-L-methionine-dependent methyltransferases"/>
    <property type="match status" value="1"/>
</dbReference>
<feature type="signal peptide" evidence="1">
    <location>
        <begin position="1"/>
        <end position="25"/>
    </location>
</feature>
<evidence type="ECO:0000313" key="2">
    <source>
        <dbReference type="EMBL" id="PKU21698.1"/>
    </source>
</evidence>
<dbReference type="AlphaFoldDB" id="A0A2N3PMR8"/>
<gene>
    <name evidence="2" type="ORF">CWS72_25515</name>
</gene>
<keyword evidence="2" id="KW-0808">Transferase</keyword>
<dbReference type="Proteomes" id="UP000233293">
    <property type="component" value="Unassembled WGS sequence"/>
</dbReference>
<name>A0A2N3PMR8_9PROT</name>
<dbReference type="EMBL" id="PIUM01000047">
    <property type="protein sequence ID" value="PKU21698.1"/>
    <property type="molecule type" value="Genomic_DNA"/>
</dbReference>